<reference evidence="1 2" key="1">
    <citation type="submission" date="2021-07" db="EMBL/GenBank/DDBJ databases">
        <title>Actinomadura sp. PM05-2 isolated from lichen.</title>
        <authorList>
            <person name="Somphong A."/>
            <person name="Phongsopitanun W."/>
            <person name="Tanasupawat S."/>
            <person name="Peongsungnone V."/>
        </authorList>
    </citation>
    <scope>NUCLEOTIDE SEQUENCE [LARGE SCALE GENOMIC DNA]</scope>
    <source>
        <strain evidence="1 2">PM05-2</strain>
    </source>
</reference>
<name>A0ABS7G5B1_9ACTN</name>
<dbReference type="Proteomes" id="UP000774570">
    <property type="component" value="Unassembled WGS sequence"/>
</dbReference>
<proteinExistence type="predicted"/>
<evidence type="ECO:0000313" key="1">
    <source>
        <dbReference type="EMBL" id="MBW8487555.1"/>
    </source>
</evidence>
<organism evidence="1 2">
    <name type="scientific">Actinomadura parmotrematis</name>
    <dbReference type="NCBI Taxonomy" id="2864039"/>
    <lineage>
        <taxon>Bacteria</taxon>
        <taxon>Bacillati</taxon>
        <taxon>Actinomycetota</taxon>
        <taxon>Actinomycetes</taxon>
        <taxon>Streptosporangiales</taxon>
        <taxon>Thermomonosporaceae</taxon>
        <taxon>Actinomadura</taxon>
    </lineage>
</organism>
<dbReference type="EMBL" id="JAIBOA010000036">
    <property type="protein sequence ID" value="MBW8487555.1"/>
    <property type="molecule type" value="Genomic_DNA"/>
</dbReference>
<gene>
    <name evidence="1" type="ORF">K1Y72_34740</name>
</gene>
<accession>A0ABS7G5B1</accession>
<keyword evidence="2" id="KW-1185">Reference proteome</keyword>
<comment type="caution">
    <text evidence="1">The sequence shown here is derived from an EMBL/GenBank/DDBJ whole genome shotgun (WGS) entry which is preliminary data.</text>
</comment>
<evidence type="ECO:0000313" key="2">
    <source>
        <dbReference type="Proteomes" id="UP000774570"/>
    </source>
</evidence>
<sequence length="115" mass="12781">MTKGKRGEHLPPPSAWRVRAVDRQAADGWHELARQAGGNLRRAWIALTEDPRSGANPSRQHRLKGRLAEKSVEGVVCELWQYEITGAGRLWYAIDDAAKTLWIVHAGPGHPKATD</sequence>
<protein>
    <recommendedName>
        <fullName evidence="3">Type II toxin-antitoxin system RelE/ParE family toxin</fullName>
    </recommendedName>
</protein>
<evidence type="ECO:0008006" key="3">
    <source>
        <dbReference type="Google" id="ProtNLM"/>
    </source>
</evidence>
<dbReference type="RefSeq" id="WP_220170791.1">
    <property type="nucleotide sequence ID" value="NZ_JAIBOA010000036.1"/>
</dbReference>